<comment type="caution">
    <text evidence="2">The sequence shown here is derived from an EMBL/GenBank/DDBJ whole genome shotgun (WGS) entry which is preliminary data.</text>
</comment>
<keyword evidence="1" id="KW-0472">Membrane</keyword>
<feature type="transmembrane region" description="Helical" evidence="1">
    <location>
        <begin position="54"/>
        <end position="74"/>
    </location>
</feature>
<feature type="non-terminal residue" evidence="2">
    <location>
        <position position="75"/>
    </location>
</feature>
<keyword evidence="1" id="KW-1133">Transmembrane helix</keyword>
<dbReference type="Proteomes" id="UP001163850">
    <property type="component" value="Unassembled WGS sequence"/>
</dbReference>
<gene>
    <name evidence="2" type="ORF">F5890DRAFT_1483828</name>
</gene>
<evidence type="ECO:0000256" key="1">
    <source>
        <dbReference type="SAM" id="Phobius"/>
    </source>
</evidence>
<name>A0AA38Q8P5_9AGAR</name>
<proteinExistence type="predicted"/>
<evidence type="ECO:0000313" key="2">
    <source>
        <dbReference type="EMBL" id="KAJ3989714.1"/>
    </source>
</evidence>
<protein>
    <submittedName>
        <fullName evidence="2">Uncharacterized protein</fullName>
    </submittedName>
</protein>
<organism evidence="2 3">
    <name type="scientific">Lentinula detonsa</name>
    <dbReference type="NCBI Taxonomy" id="2804962"/>
    <lineage>
        <taxon>Eukaryota</taxon>
        <taxon>Fungi</taxon>
        <taxon>Dikarya</taxon>
        <taxon>Basidiomycota</taxon>
        <taxon>Agaricomycotina</taxon>
        <taxon>Agaricomycetes</taxon>
        <taxon>Agaricomycetidae</taxon>
        <taxon>Agaricales</taxon>
        <taxon>Marasmiineae</taxon>
        <taxon>Omphalotaceae</taxon>
        <taxon>Lentinula</taxon>
    </lineage>
</organism>
<evidence type="ECO:0000313" key="3">
    <source>
        <dbReference type="Proteomes" id="UP001163850"/>
    </source>
</evidence>
<sequence length="75" mass="8124">MTARKHCKSYRRFDCVFSVFSDGTALMLLCVLSVQVEPCYSSGAFPAELDDNAPLASVTVHLQTLLTISLALSLA</sequence>
<dbReference type="AlphaFoldDB" id="A0AA38Q8P5"/>
<dbReference type="EMBL" id="MU801895">
    <property type="protein sequence ID" value="KAJ3989714.1"/>
    <property type="molecule type" value="Genomic_DNA"/>
</dbReference>
<feature type="transmembrane region" description="Helical" evidence="1">
    <location>
        <begin position="12"/>
        <end position="34"/>
    </location>
</feature>
<keyword evidence="1" id="KW-0812">Transmembrane</keyword>
<accession>A0AA38Q8P5</accession>
<reference evidence="2" key="1">
    <citation type="submission" date="2022-08" db="EMBL/GenBank/DDBJ databases">
        <authorList>
            <consortium name="DOE Joint Genome Institute"/>
            <person name="Min B."/>
            <person name="Riley R."/>
            <person name="Sierra-Patev S."/>
            <person name="Naranjo-Ortiz M."/>
            <person name="Looney B."/>
            <person name="Konkel Z."/>
            <person name="Slot J.C."/>
            <person name="Sakamoto Y."/>
            <person name="Steenwyk J.L."/>
            <person name="Rokas A."/>
            <person name="Carro J."/>
            <person name="Camarero S."/>
            <person name="Ferreira P."/>
            <person name="Molpeceres G."/>
            <person name="Ruiz-Duenas F.J."/>
            <person name="Serrano A."/>
            <person name="Henrissat B."/>
            <person name="Drula E."/>
            <person name="Hughes K.W."/>
            <person name="Mata J.L."/>
            <person name="Ishikawa N.K."/>
            <person name="Vargas-Isla R."/>
            <person name="Ushijima S."/>
            <person name="Smith C.A."/>
            <person name="Ahrendt S."/>
            <person name="Andreopoulos W."/>
            <person name="He G."/>
            <person name="Labutti K."/>
            <person name="Lipzen A."/>
            <person name="Ng V."/>
            <person name="Sandor L."/>
            <person name="Barry K."/>
            <person name="Martinez A.T."/>
            <person name="Xiao Y."/>
            <person name="Gibbons J.G."/>
            <person name="Terashima K."/>
            <person name="Hibbett D.S."/>
            <person name="Grigoriev I.V."/>
        </authorList>
    </citation>
    <scope>NUCLEOTIDE SEQUENCE</scope>
    <source>
        <strain evidence="2">TFB7829</strain>
    </source>
</reference>